<feature type="transmembrane region" description="Helical" evidence="1">
    <location>
        <begin position="277"/>
        <end position="299"/>
    </location>
</feature>
<feature type="transmembrane region" description="Helical" evidence="1">
    <location>
        <begin position="426"/>
        <end position="449"/>
    </location>
</feature>
<dbReference type="InParanoid" id="T0PVU1"/>
<dbReference type="GeneID" id="19953360"/>
<sequence>MTRRGSGMGSVIVKGGMRGLAHRGYGYAKNIAGFLVILLILMDALVNNWTLGNYLGGGYFFLTPLGSVQNARQLETKYSYMRGFSIKNLSNMGQWMSNFTIINFVEKSDRLYAITAGEYPLTPTMVLCPVFQGVYGNVDVSKKVKLALAADATTYYRGNMLTHVFTDDASVDMATPNMRSADVLARGYLPGQTTVDKRFTRDFAIANTSSEQTQIVPYFRILSRNYCTGCDPVAELGYSTCQFKMVYDDAAKTLTVSSSAFVPGSTYKLGFTVLNSVFGQVAIVIKLIAILFAVAGYLAGRRTIQWLEVDPAKPDSMLTKVLRMVVPKYFPYQSDALSYDMFMYNSDIFVLLYTFSVLLDVQNSLQHTRNVNLYNALSPSALVSIEMFSLSLRLLWGNLAILKLCKLLWNLLGIASYNGQSTTMGFFNFSSVTYLYLSAILLFFVPSLIEYNNSVSVDIANAIEPIDGICVEVINGSYLRVAPYVIYALVLNIFVVILVDHGINYKYFKMLRKNSLARQAVYNSTSIICDFLWGIETRANLNGAEGAIVVVRARRLSTLQWFFMCHLTCFCLPAKDLLIRKKSTLQVKTTLRSMKGSSVRDASMAEASTNATANADESTETMCLLVQDWDRNIHLLDHSLTEVTSLVYNIKVLKNTTVTIR</sequence>
<feature type="transmembrane region" description="Helical" evidence="1">
    <location>
        <begin position="27"/>
        <end position="45"/>
    </location>
</feature>
<dbReference type="EMBL" id="JH767182">
    <property type="protein sequence ID" value="EQC29629.1"/>
    <property type="molecule type" value="Genomic_DNA"/>
</dbReference>
<proteinExistence type="predicted"/>
<keyword evidence="1" id="KW-0472">Membrane</keyword>
<keyword evidence="1" id="KW-0812">Transmembrane</keyword>
<feature type="transmembrane region" description="Helical" evidence="1">
    <location>
        <begin position="484"/>
        <end position="503"/>
    </location>
</feature>
<name>T0PVU1_SAPDV</name>
<evidence type="ECO:0000313" key="2">
    <source>
        <dbReference type="EMBL" id="EQC29629.1"/>
    </source>
</evidence>
<evidence type="ECO:0000256" key="1">
    <source>
        <dbReference type="SAM" id="Phobius"/>
    </source>
</evidence>
<gene>
    <name evidence="2" type="ORF">SDRG_12633</name>
</gene>
<reference evidence="2 3" key="1">
    <citation type="submission" date="2012-04" db="EMBL/GenBank/DDBJ databases">
        <title>The Genome Sequence of Saprolegnia declina VS20.</title>
        <authorList>
            <consortium name="The Broad Institute Genome Sequencing Platform"/>
            <person name="Russ C."/>
            <person name="Nusbaum C."/>
            <person name="Tyler B."/>
            <person name="van West P."/>
            <person name="Dieguez-Uribeondo J."/>
            <person name="de Bruijn I."/>
            <person name="Tripathy S."/>
            <person name="Jiang R."/>
            <person name="Young S.K."/>
            <person name="Zeng Q."/>
            <person name="Gargeya S."/>
            <person name="Fitzgerald M."/>
            <person name="Haas B."/>
            <person name="Abouelleil A."/>
            <person name="Alvarado L."/>
            <person name="Arachchi H.M."/>
            <person name="Berlin A."/>
            <person name="Chapman S.B."/>
            <person name="Goldberg J."/>
            <person name="Griggs A."/>
            <person name="Gujja S."/>
            <person name="Hansen M."/>
            <person name="Howarth C."/>
            <person name="Imamovic A."/>
            <person name="Larimer J."/>
            <person name="McCowen C."/>
            <person name="Montmayeur A."/>
            <person name="Murphy C."/>
            <person name="Neiman D."/>
            <person name="Pearson M."/>
            <person name="Priest M."/>
            <person name="Roberts A."/>
            <person name="Saif S."/>
            <person name="Shea T."/>
            <person name="Sisk P."/>
            <person name="Sykes S."/>
            <person name="Wortman J."/>
            <person name="Nusbaum C."/>
            <person name="Birren B."/>
        </authorList>
    </citation>
    <scope>NUCLEOTIDE SEQUENCE [LARGE SCALE GENOMIC DNA]</scope>
    <source>
        <strain evidence="2 3">VS20</strain>
    </source>
</reference>
<dbReference type="AlphaFoldDB" id="T0PVU1"/>
<dbReference type="Proteomes" id="UP000030762">
    <property type="component" value="Unassembled WGS sequence"/>
</dbReference>
<organism evidence="2 3">
    <name type="scientific">Saprolegnia diclina (strain VS20)</name>
    <dbReference type="NCBI Taxonomy" id="1156394"/>
    <lineage>
        <taxon>Eukaryota</taxon>
        <taxon>Sar</taxon>
        <taxon>Stramenopiles</taxon>
        <taxon>Oomycota</taxon>
        <taxon>Saprolegniomycetes</taxon>
        <taxon>Saprolegniales</taxon>
        <taxon>Saprolegniaceae</taxon>
        <taxon>Saprolegnia</taxon>
    </lineage>
</organism>
<evidence type="ECO:0000313" key="3">
    <source>
        <dbReference type="Proteomes" id="UP000030762"/>
    </source>
</evidence>
<dbReference type="VEuPathDB" id="FungiDB:SDRG_12633"/>
<dbReference type="OrthoDB" id="69883at2759"/>
<accession>T0PVU1</accession>
<dbReference type="OMA" id="FFMCHLT"/>
<keyword evidence="1" id="KW-1133">Transmembrane helix</keyword>
<keyword evidence="3" id="KW-1185">Reference proteome</keyword>
<protein>
    <submittedName>
        <fullName evidence="2">Uncharacterized protein</fullName>
    </submittedName>
</protein>
<dbReference type="RefSeq" id="XP_008616933.1">
    <property type="nucleotide sequence ID" value="XM_008618711.1"/>
</dbReference>